<feature type="region of interest" description="Disordered" evidence="1">
    <location>
        <begin position="17"/>
        <end position="37"/>
    </location>
</feature>
<sequence>MPVQINEIIIRAVVDPAPVNSGSSSQTPQGVGSDESYEAVEKVLEIIKEKQER</sequence>
<dbReference type="Pfam" id="PF19265">
    <property type="entry name" value="DUF5908"/>
    <property type="match status" value="1"/>
</dbReference>
<evidence type="ECO:0000313" key="3">
    <source>
        <dbReference type="Proteomes" id="UP000215002"/>
    </source>
</evidence>
<keyword evidence="3" id="KW-1185">Reference proteome</keyword>
<protein>
    <submittedName>
        <fullName evidence="2">Uncharacterized protein</fullName>
    </submittedName>
</protein>
<reference evidence="2 3" key="1">
    <citation type="submission" date="2017-08" db="EMBL/GenBank/DDBJ databases">
        <title>Complete genome sequence of Mucilaginibacter sp. strain BJC16-A31.</title>
        <authorList>
            <consortium name="Henan University of Science and Technology"/>
            <person name="You X."/>
        </authorList>
    </citation>
    <scope>NUCLEOTIDE SEQUENCE [LARGE SCALE GENOMIC DNA]</scope>
    <source>
        <strain evidence="2 3">BJC16-A31</strain>
    </source>
</reference>
<evidence type="ECO:0000313" key="2">
    <source>
        <dbReference type="EMBL" id="ASU33903.1"/>
    </source>
</evidence>
<evidence type="ECO:0000256" key="1">
    <source>
        <dbReference type="SAM" id="MobiDB-lite"/>
    </source>
</evidence>
<dbReference type="KEGG" id="muc:MuYL_2011"/>
<dbReference type="EMBL" id="CP022743">
    <property type="protein sequence ID" value="ASU33903.1"/>
    <property type="molecule type" value="Genomic_DNA"/>
</dbReference>
<gene>
    <name evidence="2" type="ORF">MuYL_2011</name>
</gene>
<organism evidence="2 3">
    <name type="scientific">Mucilaginibacter xinganensis</name>
    <dbReference type="NCBI Taxonomy" id="1234841"/>
    <lineage>
        <taxon>Bacteria</taxon>
        <taxon>Pseudomonadati</taxon>
        <taxon>Bacteroidota</taxon>
        <taxon>Sphingobacteriia</taxon>
        <taxon>Sphingobacteriales</taxon>
        <taxon>Sphingobacteriaceae</taxon>
        <taxon>Mucilaginibacter</taxon>
    </lineage>
</organism>
<dbReference type="OrthoDB" id="5570459at2"/>
<dbReference type="Proteomes" id="UP000215002">
    <property type="component" value="Chromosome"/>
</dbReference>
<dbReference type="InterPro" id="IPR045459">
    <property type="entry name" value="DUF5908"/>
</dbReference>
<proteinExistence type="predicted"/>
<dbReference type="AlphaFoldDB" id="A0A223NVK5"/>
<name>A0A223NVK5_9SPHI</name>
<dbReference type="RefSeq" id="WP_157740723.1">
    <property type="nucleotide sequence ID" value="NZ_CP022743.1"/>
</dbReference>
<feature type="compositionally biased region" description="Polar residues" evidence="1">
    <location>
        <begin position="20"/>
        <end position="30"/>
    </location>
</feature>
<accession>A0A223NVK5</accession>